<evidence type="ECO:0000256" key="1">
    <source>
        <dbReference type="ARBA" id="ARBA00022741"/>
    </source>
</evidence>
<dbReference type="InterPro" id="IPR005702">
    <property type="entry name" value="Wzc-like_C"/>
</dbReference>
<dbReference type="RefSeq" id="WP_106513758.1">
    <property type="nucleotide sequence ID" value="NZ_PXYI01000004.1"/>
</dbReference>
<dbReference type="OrthoDB" id="9775724at2"/>
<proteinExistence type="predicted"/>
<organism evidence="3 4">
    <name type="scientific">Allosphingosinicella deserti</name>
    <dbReference type="NCBI Taxonomy" id="2116704"/>
    <lineage>
        <taxon>Bacteria</taxon>
        <taxon>Pseudomonadati</taxon>
        <taxon>Pseudomonadota</taxon>
        <taxon>Alphaproteobacteria</taxon>
        <taxon>Sphingomonadales</taxon>
        <taxon>Sphingomonadaceae</taxon>
        <taxon>Allosphingosinicella</taxon>
    </lineage>
</organism>
<keyword evidence="1" id="KW-0547">Nucleotide-binding</keyword>
<evidence type="ECO:0008006" key="5">
    <source>
        <dbReference type="Google" id="ProtNLM"/>
    </source>
</evidence>
<protein>
    <recommendedName>
        <fullName evidence="5">Capsular biosynthesis protein</fullName>
    </recommendedName>
</protein>
<keyword evidence="4" id="KW-1185">Reference proteome</keyword>
<accession>A0A2P7QPG0</accession>
<dbReference type="SUPFAM" id="SSF52540">
    <property type="entry name" value="P-loop containing nucleoside triphosphate hydrolases"/>
    <property type="match status" value="1"/>
</dbReference>
<dbReference type="AlphaFoldDB" id="A0A2P7QPG0"/>
<dbReference type="Proteomes" id="UP000241167">
    <property type="component" value="Unassembled WGS sequence"/>
</dbReference>
<dbReference type="PANTHER" id="PTHR32309:SF31">
    <property type="entry name" value="CAPSULAR EXOPOLYSACCHARIDE FAMILY"/>
    <property type="match status" value="1"/>
</dbReference>
<sequence length="324" mass="33761">MNDQSPLRASGSLLERAAELYGFGLGPPAAGVRPVADSMPAPVAGPVAAPESGIEAAASKLADPIRVIETAGPRAARPVQSAPAPASGRVAKVDREALASGGFIAPEAAGSAIAEEFRIVKRQLLRGIARADDKGRNILVCSAQPNEGKTFCAINLALSLAAEKDLEVLLIDADFPKPEILEILGVAAGPGLTDALADPERDPESFVIRTDVRGLSLLPAGSPVPDVTELLSSERTRTLLAKLASPRRIILFDSPPALMASPATVLATHVGQLLMVVRADQTHEADLREAIGLLSACDEIRLLLNGTGFAVNGRRFGSYYGYGQ</sequence>
<dbReference type="Gene3D" id="3.40.50.300">
    <property type="entry name" value="P-loop containing nucleotide triphosphate hydrolases"/>
    <property type="match status" value="1"/>
</dbReference>
<dbReference type="InterPro" id="IPR027417">
    <property type="entry name" value="P-loop_NTPase"/>
</dbReference>
<dbReference type="EMBL" id="PXYI01000004">
    <property type="protein sequence ID" value="PSJ39863.1"/>
    <property type="molecule type" value="Genomic_DNA"/>
</dbReference>
<evidence type="ECO:0000256" key="2">
    <source>
        <dbReference type="ARBA" id="ARBA00022840"/>
    </source>
</evidence>
<evidence type="ECO:0000313" key="3">
    <source>
        <dbReference type="EMBL" id="PSJ39863.1"/>
    </source>
</evidence>
<gene>
    <name evidence="3" type="ORF">C7I55_14995</name>
</gene>
<dbReference type="InterPro" id="IPR050445">
    <property type="entry name" value="Bact_polysacc_biosynth/exp"/>
</dbReference>
<keyword evidence="2" id="KW-0067">ATP-binding</keyword>
<comment type="caution">
    <text evidence="3">The sequence shown here is derived from an EMBL/GenBank/DDBJ whole genome shotgun (WGS) entry which is preliminary data.</text>
</comment>
<reference evidence="3 4" key="1">
    <citation type="submission" date="2018-03" db="EMBL/GenBank/DDBJ databases">
        <title>The draft genome of Sphingosinicella sp. GL-C-18.</title>
        <authorList>
            <person name="Liu L."/>
            <person name="Li L."/>
            <person name="Liang L."/>
            <person name="Zhang X."/>
            <person name="Wang T."/>
        </authorList>
    </citation>
    <scope>NUCLEOTIDE SEQUENCE [LARGE SCALE GENOMIC DNA]</scope>
    <source>
        <strain evidence="3 4">GL-C-18</strain>
    </source>
</reference>
<dbReference type="CDD" id="cd05387">
    <property type="entry name" value="BY-kinase"/>
    <property type="match status" value="1"/>
</dbReference>
<dbReference type="PANTHER" id="PTHR32309">
    <property type="entry name" value="TYROSINE-PROTEIN KINASE"/>
    <property type="match status" value="1"/>
</dbReference>
<name>A0A2P7QPG0_9SPHN</name>
<evidence type="ECO:0000313" key="4">
    <source>
        <dbReference type="Proteomes" id="UP000241167"/>
    </source>
</evidence>